<accession>A0ABN7VPP1</accession>
<sequence length="246" mass="29365">SIYETGPAWATWQFPIERLCEMLIPLVNSHVHSYKNLINKLTIWTRFVHLQYNDKYHQQIFKPIFNKSFNKEKLFSLSKEHIMAKGEIQKIKQYYATEFDLLLKNIIINTTKIYKYSKLKTKSGSIIGSLFSNNDEDIKRNNYSIAAKFLVDKNAHHPKAPIVFEKQEFYSQVLYYFTHEYVNKIHLLAYIHWVKNIEISRNNIKLFRYFGEKSIININAIDHCVGFLKLEKNKYIIIDKENQIIF</sequence>
<comment type="caution">
    <text evidence="1">The sequence shown here is derived from an EMBL/GenBank/DDBJ whole genome shotgun (WGS) entry which is preliminary data.</text>
</comment>
<proteinExistence type="predicted"/>
<dbReference type="EMBL" id="CAJVQB010019547">
    <property type="protein sequence ID" value="CAG8791520.1"/>
    <property type="molecule type" value="Genomic_DNA"/>
</dbReference>
<reference evidence="1 2" key="1">
    <citation type="submission" date="2021-06" db="EMBL/GenBank/DDBJ databases">
        <authorList>
            <person name="Kallberg Y."/>
            <person name="Tangrot J."/>
            <person name="Rosling A."/>
        </authorList>
    </citation>
    <scope>NUCLEOTIDE SEQUENCE [LARGE SCALE GENOMIC DNA]</scope>
    <source>
        <strain evidence="1 2">120-4 pot B 10/14</strain>
    </source>
</reference>
<organism evidence="1 2">
    <name type="scientific">Gigaspora margarita</name>
    <dbReference type="NCBI Taxonomy" id="4874"/>
    <lineage>
        <taxon>Eukaryota</taxon>
        <taxon>Fungi</taxon>
        <taxon>Fungi incertae sedis</taxon>
        <taxon>Mucoromycota</taxon>
        <taxon>Glomeromycotina</taxon>
        <taxon>Glomeromycetes</taxon>
        <taxon>Diversisporales</taxon>
        <taxon>Gigasporaceae</taxon>
        <taxon>Gigaspora</taxon>
    </lineage>
</organism>
<keyword evidence="2" id="KW-1185">Reference proteome</keyword>
<evidence type="ECO:0000313" key="1">
    <source>
        <dbReference type="EMBL" id="CAG8791520.1"/>
    </source>
</evidence>
<evidence type="ECO:0000313" key="2">
    <source>
        <dbReference type="Proteomes" id="UP000789901"/>
    </source>
</evidence>
<feature type="non-terminal residue" evidence="1">
    <location>
        <position position="1"/>
    </location>
</feature>
<gene>
    <name evidence="1" type="ORF">GMARGA_LOCUS21308</name>
</gene>
<protein>
    <submittedName>
        <fullName evidence="1">7150_t:CDS:1</fullName>
    </submittedName>
</protein>
<dbReference type="Proteomes" id="UP000789901">
    <property type="component" value="Unassembled WGS sequence"/>
</dbReference>
<name>A0ABN7VPP1_GIGMA</name>